<dbReference type="GO" id="GO:0042813">
    <property type="term" value="F:Wnt receptor activity"/>
    <property type="evidence" value="ECO:0007669"/>
    <property type="project" value="TreeGrafter"/>
</dbReference>
<dbReference type="PANTHER" id="PTHR46513:SF13">
    <property type="entry name" value="EGF-LIKE DOMAIN-CONTAINING PROTEIN"/>
    <property type="match status" value="1"/>
</dbReference>
<dbReference type="PANTHER" id="PTHR46513">
    <property type="entry name" value="VITELLOGENIN RECEPTOR-LIKE PROTEIN-RELATED-RELATED"/>
    <property type="match status" value="1"/>
</dbReference>
<accession>A0A7S1F0T4</accession>
<dbReference type="Gene3D" id="2.120.10.30">
    <property type="entry name" value="TolB, C-terminal domain"/>
    <property type="match status" value="1"/>
</dbReference>
<feature type="signal peptide" evidence="1">
    <location>
        <begin position="1"/>
        <end position="21"/>
    </location>
</feature>
<dbReference type="SUPFAM" id="SSF101898">
    <property type="entry name" value="NHL repeat"/>
    <property type="match status" value="1"/>
</dbReference>
<dbReference type="GO" id="GO:0060070">
    <property type="term" value="P:canonical Wnt signaling pathway"/>
    <property type="evidence" value="ECO:0007669"/>
    <property type="project" value="TreeGrafter"/>
</dbReference>
<evidence type="ECO:0000256" key="1">
    <source>
        <dbReference type="SAM" id="SignalP"/>
    </source>
</evidence>
<dbReference type="InterPro" id="IPR050778">
    <property type="entry name" value="Cueball_EGF_LRP_Nidogen"/>
</dbReference>
<sequence>MAFHISWSLVLLAAFSVTARASEKFLLISAAETNRISYLKLPDDDEEIESPRFLIVDGLIYPQGLAVDLVKDRQWLYVADPMLQKLVRYPLTYWRGGLEVGAMETFVDHVEVRAVAVDTHGNVFFTDEPNQRVMKVRAGSTEPEVVASAEDSSGIVSAPGGVATDNYFVYWTNKLFGTDMGTLIRAPASDSSMSPSVVSNNSQKCYGVAVGNTNFYYTDDTRHLYSIHRSDTEVVTVSSEFKAPRGLAFDGVNLMYVADKQLHGVYRFTVPNGKPESDTRMTKVADMQGAYALAFVEIYDRDIN</sequence>
<name>A0A7S1F0T4_NOCSC</name>
<organism evidence="2">
    <name type="scientific">Noctiluca scintillans</name>
    <name type="common">Sea sparkle</name>
    <name type="synonym">Red tide dinoflagellate</name>
    <dbReference type="NCBI Taxonomy" id="2966"/>
    <lineage>
        <taxon>Eukaryota</taxon>
        <taxon>Sar</taxon>
        <taxon>Alveolata</taxon>
        <taxon>Dinophyceae</taxon>
        <taxon>Noctilucales</taxon>
        <taxon>Noctilucaceae</taxon>
        <taxon>Noctiluca</taxon>
    </lineage>
</organism>
<evidence type="ECO:0008006" key="3">
    <source>
        <dbReference type="Google" id="ProtNLM"/>
    </source>
</evidence>
<gene>
    <name evidence="2" type="ORF">NSCI0253_LOCUS11716</name>
</gene>
<evidence type="ECO:0000313" key="2">
    <source>
        <dbReference type="EMBL" id="CAD8837368.1"/>
    </source>
</evidence>
<dbReference type="AlphaFoldDB" id="A0A7S1F0T4"/>
<feature type="chain" id="PRO_5030833526" description="SMP-30/Gluconolactonase/LRE-like region domain-containing protein" evidence="1">
    <location>
        <begin position="22"/>
        <end position="304"/>
    </location>
</feature>
<dbReference type="InterPro" id="IPR011042">
    <property type="entry name" value="6-blade_b-propeller_TolB-like"/>
</dbReference>
<protein>
    <recommendedName>
        <fullName evidence="3">SMP-30/Gluconolactonase/LRE-like region domain-containing protein</fullName>
    </recommendedName>
</protein>
<reference evidence="2" key="1">
    <citation type="submission" date="2021-01" db="EMBL/GenBank/DDBJ databases">
        <authorList>
            <person name="Corre E."/>
            <person name="Pelletier E."/>
            <person name="Niang G."/>
            <person name="Scheremetjew M."/>
            <person name="Finn R."/>
            <person name="Kale V."/>
            <person name="Holt S."/>
            <person name="Cochrane G."/>
            <person name="Meng A."/>
            <person name="Brown T."/>
            <person name="Cohen L."/>
        </authorList>
    </citation>
    <scope>NUCLEOTIDE SEQUENCE</scope>
</reference>
<dbReference type="GO" id="GO:0017147">
    <property type="term" value="F:Wnt-protein binding"/>
    <property type="evidence" value="ECO:0007669"/>
    <property type="project" value="TreeGrafter"/>
</dbReference>
<dbReference type="GO" id="GO:0005886">
    <property type="term" value="C:plasma membrane"/>
    <property type="evidence" value="ECO:0007669"/>
    <property type="project" value="TreeGrafter"/>
</dbReference>
<dbReference type="EMBL" id="HBFQ01016859">
    <property type="protein sequence ID" value="CAD8837368.1"/>
    <property type="molecule type" value="Transcribed_RNA"/>
</dbReference>
<proteinExistence type="predicted"/>
<keyword evidence="1" id="KW-0732">Signal</keyword>